<dbReference type="InterPro" id="IPR037382">
    <property type="entry name" value="Rsc/polybromo"/>
</dbReference>
<dbReference type="AlphaFoldDB" id="G3N8X7"/>
<dbReference type="Proteomes" id="UP000007635">
    <property type="component" value="Chromosome XVII"/>
</dbReference>
<dbReference type="InterPro" id="IPR009071">
    <property type="entry name" value="HMG_box_dom"/>
</dbReference>
<dbReference type="SUPFAM" id="SSF47095">
    <property type="entry name" value="HMG-box"/>
    <property type="match status" value="1"/>
</dbReference>
<dbReference type="GO" id="GO:0003682">
    <property type="term" value="F:chromatin binding"/>
    <property type="evidence" value="ECO:0007669"/>
    <property type="project" value="InterPro"/>
</dbReference>
<evidence type="ECO:0000256" key="4">
    <source>
        <dbReference type="ARBA" id="ARBA00023015"/>
    </source>
</evidence>
<feature type="compositionally biased region" description="Acidic residues" evidence="12">
    <location>
        <begin position="1286"/>
        <end position="1301"/>
    </location>
</feature>
<dbReference type="InterPro" id="IPR036910">
    <property type="entry name" value="HMG_box_dom_sf"/>
</dbReference>
<feature type="region of interest" description="Disordered" evidence="12">
    <location>
        <begin position="1286"/>
        <end position="1312"/>
    </location>
</feature>
<feature type="domain" description="BAH" evidence="15">
    <location>
        <begin position="1122"/>
        <end position="1238"/>
    </location>
</feature>
<feature type="compositionally biased region" description="Basic and acidic residues" evidence="12">
    <location>
        <begin position="870"/>
        <end position="904"/>
    </location>
</feature>
<dbReference type="RefSeq" id="XP_040059290.1">
    <property type="nucleotide sequence ID" value="XM_040203356.1"/>
</dbReference>
<dbReference type="GO" id="GO:0016586">
    <property type="term" value="C:RSC-type complex"/>
    <property type="evidence" value="ECO:0007669"/>
    <property type="project" value="InterPro"/>
</dbReference>
<keyword evidence="7" id="KW-0804">Transcription</keyword>
<dbReference type="Gene3D" id="1.20.920.10">
    <property type="entry name" value="Bromodomain-like"/>
    <property type="match status" value="6"/>
</dbReference>
<dbReference type="InterPro" id="IPR043151">
    <property type="entry name" value="BAH_sf"/>
</dbReference>
<dbReference type="CDD" id="cd05520">
    <property type="entry name" value="Bromo_polybromo_III"/>
    <property type="match status" value="1"/>
</dbReference>
<dbReference type="CDD" id="cd04717">
    <property type="entry name" value="BAH_polybromo"/>
    <property type="match status" value="2"/>
</dbReference>
<feature type="region of interest" description="Disordered" evidence="12">
    <location>
        <begin position="1"/>
        <end position="39"/>
    </location>
</feature>
<dbReference type="InterPro" id="IPR036427">
    <property type="entry name" value="Bromodomain-like_sf"/>
</dbReference>
<dbReference type="PANTHER" id="PTHR16062:SF19">
    <property type="entry name" value="PROTEIN POLYBROMO-1"/>
    <property type="match status" value="1"/>
</dbReference>
<dbReference type="FunFam" id="1.20.920.10:FF:000013">
    <property type="entry name" value="Protein polybromo-1 isoform 1"/>
    <property type="match status" value="1"/>
</dbReference>
<dbReference type="InterPro" id="IPR001487">
    <property type="entry name" value="Bromodomain"/>
</dbReference>
<evidence type="ECO:0000256" key="10">
    <source>
        <dbReference type="PROSITE-ProRule" id="PRU00035"/>
    </source>
</evidence>
<dbReference type="PRINTS" id="PR00503">
    <property type="entry name" value="BROMODOMAIN"/>
</dbReference>
<evidence type="ECO:0000256" key="8">
    <source>
        <dbReference type="ARBA" id="ARBA00023242"/>
    </source>
</evidence>
<dbReference type="Gene3D" id="2.30.30.490">
    <property type="match status" value="2"/>
</dbReference>
<dbReference type="PROSITE" id="PS50014">
    <property type="entry name" value="BROMODOMAIN_2"/>
    <property type="match status" value="5"/>
</dbReference>
<dbReference type="Ensembl" id="ENSGACT00000001765.2">
    <property type="protein sequence ID" value="ENSGACP00000001764.2"/>
    <property type="gene ID" value="ENSGACG00000024885.1"/>
</dbReference>
<feature type="compositionally biased region" description="Acidic residues" evidence="12">
    <location>
        <begin position="157"/>
        <end position="169"/>
    </location>
</feature>
<dbReference type="Pfam" id="PF00505">
    <property type="entry name" value="HMG_box"/>
    <property type="match status" value="1"/>
</dbReference>
<evidence type="ECO:0000259" key="13">
    <source>
        <dbReference type="PROSITE" id="PS50014"/>
    </source>
</evidence>
<feature type="domain" description="Bromo" evidence="13">
    <location>
        <begin position="372"/>
        <end position="442"/>
    </location>
</feature>
<evidence type="ECO:0000313" key="17">
    <source>
        <dbReference type="Proteomes" id="UP000007635"/>
    </source>
</evidence>
<evidence type="ECO:0000256" key="3">
    <source>
        <dbReference type="ARBA" id="ARBA00022853"/>
    </source>
</evidence>
<protein>
    <recommendedName>
        <fullName evidence="9">Protein polybromo-1</fullName>
    </recommendedName>
</protein>
<dbReference type="FunFam" id="1.20.920.10:FF:000009">
    <property type="entry name" value="Protein polybromo-1 isoform 1"/>
    <property type="match status" value="1"/>
</dbReference>
<evidence type="ECO:0000259" key="14">
    <source>
        <dbReference type="PROSITE" id="PS50118"/>
    </source>
</evidence>
<feature type="region of interest" description="Disordered" evidence="12">
    <location>
        <begin position="463"/>
        <end position="487"/>
    </location>
</feature>
<evidence type="ECO:0000313" key="16">
    <source>
        <dbReference type="Ensembl" id="ENSGACP00000001764.2"/>
    </source>
</evidence>
<dbReference type="FunFam" id="1.20.920.10:FF:000010">
    <property type="entry name" value="protein polybromo-1 isoform X3"/>
    <property type="match status" value="1"/>
</dbReference>
<dbReference type="GeneTree" id="ENSGT00390000003017"/>
<dbReference type="CDD" id="cd05524">
    <property type="entry name" value="Bromo_polybromo_I"/>
    <property type="match status" value="1"/>
</dbReference>
<dbReference type="PROSITE" id="PS00633">
    <property type="entry name" value="BROMODOMAIN_1"/>
    <property type="match status" value="4"/>
</dbReference>
<dbReference type="CDD" id="cd05518">
    <property type="entry name" value="Bromo_polybromo_IV"/>
    <property type="match status" value="1"/>
</dbReference>
<comment type="subcellular location">
    <subcellularLocation>
        <location evidence="1">Nucleus</location>
    </subcellularLocation>
</comment>
<dbReference type="FunFam" id="1.20.920.10:FF:000011">
    <property type="entry name" value="Protein polybromo-1 isoform 1"/>
    <property type="match status" value="1"/>
</dbReference>
<dbReference type="GO" id="GO:0006338">
    <property type="term" value="P:chromatin remodeling"/>
    <property type="evidence" value="ECO:0007669"/>
    <property type="project" value="InterPro"/>
</dbReference>
<dbReference type="Bgee" id="ENSGACG00000001361">
    <property type="expression patterns" value="Expressed in embryo and 13 other cell types or tissues"/>
</dbReference>
<keyword evidence="4" id="KW-0805">Transcription regulation</keyword>
<dbReference type="InParanoid" id="G3N8X7"/>
<evidence type="ECO:0000256" key="5">
    <source>
        <dbReference type="ARBA" id="ARBA00023117"/>
    </source>
</evidence>
<feature type="compositionally biased region" description="Basic residues" evidence="12">
    <location>
        <begin position="478"/>
        <end position="487"/>
    </location>
</feature>
<dbReference type="CDD" id="cd05515">
    <property type="entry name" value="Bromo_polybromo_V"/>
    <property type="match status" value="1"/>
</dbReference>
<keyword evidence="2" id="KW-0677">Repeat</keyword>
<feature type="domain" description="BAH" evidence="15">
    <location>
        <begin position="929"/>
        <end position="1047"/>
    </location>
</feature>
<keyword evidence="6 11" id="KW-0238">DNA-binding</keyword>
<reference evidence="16 17" key="1">
    <citation type="journal article" date="2021" name="G3 (Bethesda)">
        <title>Improved contiguity of the threespine stickleback genome using long-read sequencing.</title>
        <authorList>
            <person name="Nath S."/>
            <person name="Shaw D.E."/>
            <person name="White M.A."/>
        </authorList>
    </citation>
    <scope>NUCLEOTIDE SEQUENCE [LARGE SCALE GENOMIC DNA]</scope>
    <source>
        <strain evidence="16 17">Lake Benthic</strain>
    </source>
</reference>
<dbReference type="SMART" id="SM00297">
    <property type="entry name" value="BROMO"/>
    <property type="match status" value="6"/>
</dbReference>
<evidence type="ECO:0000256" key="1">
    <source>
        <dbReference type="ARBA" id="ARBA00004123"/>
    </source>
</evidence>
<dbReference type="STRING" id="69293.ENSGACP00000001764"/>
<evidence type="ECO:0000256" key="9">
    <source>
        <dbReference type="ARBA" id="ARBA00069785"/>
    </source>
</evidence>
<dbReference type="SMART" id="SM00439">
    <property type="entry name" value="BAH"/>
    <property type="match status" value="2"/>
</dbReference>
<feature type="compositionally biased region" description="Low complexity" evidence="12">
    <location>
        <begin position="1302"/>
        <end position="1312"/>
    </location>
</feature>
<dbReference type="Pfam" id="PF00439">
    <property type="entry name" value="Bromodomain"/>
    <property type="match status" value="5"/>
</dbReference>
<dbReference type="OMA" id="HHEDPAG"/>
<dbReference type="FunFam" id="1.20.920.10:FF:000006">
    <property type="entry name" value="protein polybromo-1 isoform X1"/>
    <property type="match status" value="1"/>
</dbReference>
<dbReference type="InterPro" id="IPR001025">
    <property type="entry name" value="BAH_dom"/>
</dbReference>
<dbReference type="GO" id="GO:0016514">
    <property type="term" value="C:SWI/SNF complex"/>
    <property type="evidence" value="ECO:0007669"/>
    <property type="project" value="TreeGrafter"/>
</dbReference>
<dbReference type="InterPro" id="IPR018359">
    <property type="entry name" value="Bromodomain_CS"/>
</dbReference>
<name>G3N8X7_GASAC</name>
<dbReference type="FunFam" id="1.20.920.10:FF:000015">
    <property type="entry name" value="protein polybromo-1 isoform X3"/>
    <property type="match status" value="1"/>
</dbReference>
<keyword evidence="17" id="KW-1185">Reference proteome</keyword>
<feature type="region of interest" description="Disordered" evidence="12">
    <location>
        <begin position="1491"/>
        <end position="1513"/>
    </location>
</feature>
<dbReference type="SUPFAM" id="SSF47370">
    <property type="entry name" value="Bromodomain"/>
    <property type="match status" value="6"/>
</dbReference>
<reference evidence="16" key="3">
    <citation type="submission" date="2025-09" db="UniProtKB">
        <authorList>
            <consortium name="Ensembl"/>
        </authorList>
    </citation>
    <scope>IDENTIFICATION</scope>
</reference>
<evidence type="ECO:0000256" key="6">
    <source>
        <dbReference type="ARBA" id="ARBA00023125"/>
    </source>
</evidence>
<feature type="domain" description="Bromo" evidence="13">
    <location>
        <begin position="203"/>
        <end position="273"/>
    </location>
</feature>
<evidence type="ECO:0000256" key="2">
    <source>
        <dbReference type="ARBA" id="ARBA00022737"/>
    </source>
</evidence>
<dbReference type="KEGG" id="gat:120834946"/>
<evidence type="ECO:0000256" key="7">
    <source>
        <dbReference type="ARBA" id="ARBA00023163"/>
    </source>
</evidence>
<feature type="compositionally biased region" description="Basic residues" evidence="12">
    <location>
        <begin position="1"/>
        <end position="10"/>
    </location>
</feature>
<feature type="domain" description="Bromo" evidence="13">
    <location>
        <begin position="507"/>
        <end position="577"/>
    </location>
</feature>
<reference evidence="16" key="2">
    <citation type="submission" date="2025-08" db="UniProtKB">
        <authorList>
            <consortium name="Ensembl"/>
        </authorList>
    </citation>
    <scope>IDENTIFICATION</scope>
</reference>
<accession>G3N8X7</accession>
<dbReference type="FunFam" id="2.30.30.490:FF:000002">
    <property type="entry name" value="protein polybromo-1 isoform X3"/>
    <property type="match status" value="1"/>
</dbReference>
<dbReference type="GeneID" id="120834946"/>
<feature type="region of interest" description="Disordered" evidence="12">
    <location>
        <begin position="1397"/>
        <end position="1416"/>
    </location>
</feature>
<feature type="region of interest" description="Disordered" evidence="12">
    <location>
        <begin position="152"/>
        <end position="180"/>
    </location>
</feature>
<organism evidence="16 17">
    <name type="scientific">Gasterosteus aculeatus aculeatus</name>
    <name type="common">three-spined stickleback</name>
    <dbReference type="NCBI Taxonomy" id="481459"/>
    <lineage>
        <taxon>Eukaryota</taxon>
        <taxon>Metazoa</taxon>
        <taxon>Chordata</taxon>
        <taxon>Craniata</taxon>
        <taxon>Vertebrata</taxon>
        <taxon>Euteleostomi</taxon>
        <taxon>Actinopterygii</taxon>
        <taxon>Neopterygii</taxon>
        <taxon>Teleostei</taxon>
        <taxon>Neoteleostei</taxon>
        <taxon>Acanthomorphata</taxon>
        <taxon>Eupercaria</taxon>
        <taxon>Perciformes</taxon>
        <taxon>Cottioidei</taxon>
        <taxon>Gasterosteales</taxon>
        <taxon>Gasterosteidae</taxon>
        <taxon>Gasterosteus</taxon>
    </lineage>
</organism>
<dbReference type="PROSITE" id="PS51038">
    <property type="entry name" value="BAH"/>
    <property type="match status" value="2"/>
</dbReference>
<dbReference type="SMART" id="SM00398">
    <property type="entry name" value="HMG"/>
    <property type="match status" value="1"/>
</dbReference>
<dbReference type="GO" id="GO:0003677">
    <property type="term" value="F:DNA binding"/>
    <property type="evidence" value="ECO:0007669"/>
    <property type="project" value="UniProtKB-UniRule"/>
</dbReference>
<dbReference type="GO" id="GO:0006368">
    <property type="term" value="P:transcription elongation by RNA polymerase II"/>
    <property type="evidence" value="ECO:0007669"/>
    <property type="project" value="TreeGrafter"/>
</dbReference>
<keyword evidence="3" id="KW-0156">Chromatin regulator</keyword>
<evidence type="ECO:0000256" key="11">
    <source>
        <dbReference type="PROSITE-ProRule" id="PRU00267"/>
    </source>
</evidence>
<keyword evidence="8 11" id="KW-0539">Nucleus</keyword>
<dbReference type="CDD" id="cd05517">
    <property type="entry name" value="Bromo_polybromo_II"/>
    <property type="match status" value="1"/>
</dbReference>
<dbReference type="Pfam" id="PF01426">
    <property type="entry name" value="BAH"/>
    <property type="match status" value="2"/>
</dbReference>
<sequence>MSASSKRRRATSPSSSVSGGGDLDDSSSTPGSGRKRRRISNVAPVDTIAVCHELFNAVRDHKDGQGRQLCEVFQRVPKRRNQPDYYEAVSQPIDMTKILYKLKSEDYNDVEQLTADFQLMFNNAKLFYKSDTEEYQAACKLWEVYLQTRNEFVQPGDGDEDDEDGDDMMDNPGMSNEDETPTGNLKELFEQLLEALVSHADPSGRLISELFQKLPSKVHYPDYYAIIKEPIDLRTIAQRIQIGYYKSVNAMAKDIDLMAKNAKTYNEPGSQVFKDANTIKKVFIQRKTELEHAEPTKSSLRIRNRRSGQGDQLSGVSVALHYGSESEDDPVLSGSVCYDEGESEAESQSSSMEMSNPIFQLYEAVRGARNSQGQVFSEPFQHLPSRREYPDYYQQIKQPIALQQIRAKMKNCEYESVEQMEADLNLMFENAKRYNMPNSSIYKRAFRLQQILQAKKRGLVRRDDEEGDSLLSSDAGSVKRKSHKKNVKKNRMKTLYAAVTEAREAGTSRRLCDLFMVKPSKKDYPDYYKVILEPMDLKTIEHSIHTERYVSEDALMEDMRLMFRNARHYNEEGSQVYNDADILEKILKDKRKEMGPFPEEEDLVSPKLKLRKIGVSPKKSKYLTPLQQRLNELYDAVRNFTDRRGRRLSTIFLRLPSRAELPDYYATIKRPIDMERLRSHMAAGRYQDVEAMVEEFSLMFNNACIYNEPESLIYRDALVLHRVLLETRKQQEGGEDFGPPNVGHLVRELIRNLFVSVMGHQDEEGRCYSDSLAEIAAVDPAAPEKPPLNFDVIRVNVERGHYRRLDVFQEHMFEVLEKGRRLHRTDSEIFEDAVELQQFFIKIRDELCKNGEILQSSSLIYTSKHLHSDVEQEKREKIPKEIEEDRLKAEEEKQENKGGVKAEDLQGESGQPDPESERVYTQDCSFENTTYHVGDFVYVEPSEVNLKPHIVCIERLWEDKAGGKWLYGCWFYRPSETFHLATRKFLEKEVFKSDYYNKVSLSKVLGKCVVLCIKDYFKMKPEGYRAEDVYICESRYAARNKSFKKIKIMAVPVSSVKLVPREVPLPVVRVASMFAKPDYDKLTISYAGSGSAIDKEREDVPIEMSGADPGCQHYEQMRYNEMWYKVGDCVYIQSHGLSKPRVARIEKLWVQNGTTFFFGPIFIHPEETEHEPTKMFYKREVFLSNLEETLPITCVIGKCVVSSFKDYLSCRPTEVSEEDVLLCESRYIDMEKQMKKFKGLKRFSYSSKVVEDEIYYFRKLIVPQKEASPLLDKKINELEVKLADIEDGDDDMEDMDDDDEAPQTPSMPQMQTPLANDMDALPYTPQSTPKIKGMSKKEGAKRKINMSGYILFSSEMRAVIKARHPDFSFGELSRLVGTEWRNLESTKKADYEERAAKIVDQQERERPPQKQASPRAGMMGAYGQPYMPMQGPHEGLLSVATMLPHHAGGPLLPHHHLQQGMPGYPGMLHQGMMSAGMNGMAGSPTQGNFMQQPGMFSPGPHAPPPYPGQGSPSHLQPTTPMFVAPPPKTQRVLHSEAYLKYIEGLNSESSSVSKWDQTLKAQRRDAHMTKEQESRLPAHWLKSKGAHTTMADALWRLRDLMLRDSLNICQGYNL</sequence>
<dbReference type="FunFam" id="2.30.30.490:FF:000003">
    <property type="entry name" value="protein polybromo-1 isoform X3"/>
    <property type="match status" value="1"/>
</dbReference>
<dbReference type="eggNOG" id="KOG1827">
    <property type="taxonomic scope" value="Eukaryota"/>
</dbReference>
<feature type="DNA-binding region" description="HMG box" evidence="11">
    <location>
        <begin position="1342"/>
        <end position="1410"/>
    </location>
</feature>
<feature type="region of interest" description="Disordered" evidence="12">
    <location>
        <begin position="870"/>
        <end position="919"/>
    </location>
</feature>
<feature type="domain" description="Bromo" evidence="13">
    <location>
        <begin position="644"/>
        <end position="714"/>
    </location>
</feature>
<feature type="domain" description="Bromo" evidence="13">
    <location>
        <begin position="65"/>
        <end position="135"/>
    </location>
</feature>
<evidence type="ECO:0000256" key="12">
    <source>
        <dbReference type="SAM" id="MobiDB-lite"/>
    </source>
</evidence>
<dbReference type="CDD" id="cd05526">
    <property type="entry name" value="Bromo_polybromo_VI"/>
    <property type="match status" value="1"/>
</dbReference>
<evidence type="ECO:0000259" key="15">
    <source>
        <dbReference type="PROSITE" id="PS51038"/>
    </source>
</evidence>
<feature type="domain" description="HMG box" evidence="14">
    <location>
        <begin position="1342"/>
        <end position="1410"/>
    </location>
</feature>
<feature type="compositionally biased region" description="Basic and acidic residues" evidence="12">
    <location>
        <begin position="1397"/>
        <end position="1408"/>
    </location>
</feature>
<dbReference type="PROSITE" id="PS50118">
    <property type="entry name" value="HMG_BOX_2"/>
    <property type="match status" value="1"/>
</dbReference>
<proteinExistence type="predicted"/>
<dbReference type="PANTHER" id="PTHR16062">
    <property type="entry name" value="SWI/SNF-RELATED"/>
    <property type="match status" value="1"/>
</dbReference>
<dbReference type="InterPro" id="IPR037968">
    <property type="entry name" value="PBRM1_BD5"/>
</dbReference>
<keyword evidence="5 10" id="KW-0103">Bromodomain</keyword>
<dbReference type="CDD" id="cd21984">
    <property type="entry name" value="HMG-box_PB1"/>
    <property type="match status" value="1"/>
</dbReference>